<evidence type="ECO:0000313" key="2">
    <source>
        <dbReference type="Proteomes" id="UP000002770"/>
    </source>
</evidence>
<dbReference type="EMBL" id="JH413833">
    <property type="protein sequence ID" value="EHL30229.1"/>
    <property type="molecule type" value="Genomic_DNA"/>
</dbReference>
<dbReference type="InParanoid" id="G9ER28"/>
<reference evidence="1 2" key="1">
    <citation type="journal article" date="2011" name="BMC Genomics">
        <title>Insight into cross-talk between intra-amoebal pathogens.</title>
        <authorList>
            <person name="Gimenez G."/>
            <person name="Bertelli C."/>
            <person name="Moliner C."/>
            <person name="Robert C."/>
            <person name="Raoult D."/>
            <person name="Fournier P.E."/>
            <person name="Greub G."/>
        </authorList>
    </citation>
    <scope>NUCLEOTIDE SEQUENCE [LARGE SCALE GENOMIC DNA]</scope>
    <source>
        <strain evidence="1 2">LLAP12</strain>
    </source>
</reference>
<dbReference type="RefSeq" id="WP_006871634.1">
    <property type="nucleotide sequence ID" value="NZ_JH413833.1"/>
</dbReference>
<organism evidence="1 2">
    <name type="scientific">Legionella drancourtii LLAP12</name>
    <dbReference type="NCBI Taxonomy" id="658187"/>
    <lineage>
        <taxon>Bacteria</taxon>
        <taxon>Pseudomonadati</taxon>
        <taxon>Pseudomonadota</taxon>
        <taxon>Gammaproteobacteria</taxon>
        <taxon>Legionellales</taxon>
        <taxon>Legionellaceae</taxon>
        <taxon>Legionella</taxon>
    </lineage>
</organism>
<name>G9ER28_9GAMM</name>
<protein>
    <submittedName>
        <fullName evidence="1">Uncharacterized protein</fullName>
    </submittedName>
</protein>
<proteinExistence type="predicted"/>
<keyword evidence="2" id="KW-1185">Reference proteome</keyword>
<dbReference type="Proteomes" id="UP000002770">
    <property type="component" value="Unassembled WGS sequence"/>
</dbReference>
<dbReference type="AlphaFoldDB" id="G9ER28"/>
<accession>G9ER28</accession>
<evidence type="ECO:0000313" key="1">
    <source>
        <dbReference type="EMBL" id="EHL30229.1"/>
    </source>
</evidence>
<sequence>MATYKRLHNKDDVKSYKKLAENIQGRTSPAMTILGEIMIELGAKIAALEVIKTSFFEPLLPLIINVETQTITSALSFFNAGIEKKSSMIMDDISEQQSLSDNPNSCGGLVHL</sequence>
<dbReference type="HOGENOM" id="CLU_2142760_0_0_6"/>
<gene>
    <name evidence="1" type="ORF">LDG_7737</name>
</gene>